<organism evidence="3 4">
    <name type="scientific">Cristinia sonorae</name>
    <dbReference type="NCBI Taxonomy" id="1940300"/>
    <lineage>
        <taxon>Eukaryota</taxon>
        <taxon>Fungi</taxon>
        <taxon>Dikarya</taxon>
        <taxon>Basidiomycota</taxon>
        <taxon>Agaricomycotina</taxon>
        <taxon>Agaricomycetes</taxon>
        <taxon>Agaricomycetidae</taxon>
        <taxon>Agaricales</taxon>
        <taxon>Pleurotineae</taxon>
        <taxon>Stephanosporaceae</taxon>
        <taxon>Cristinia</taxon>
    </lineage>
</organism>
<evidence type="ECO:0000313" key="4">
    <source>
        <dbReference type="Proteomes" id="UP000813824"/>
    </source>
</evidence>
<dbReference type="AlphaFoldDB" id="A0A8K0UMW4"/>
<comment type="caution">
    <text evidence="3">The sequence shown here is derived from an EMBL/GenBank/DDBJ whole genome shotgun (WGS) entry which is preliminary data.</text>
</comment>
<dbReference type="SUPFAM" id="SSF48576">
    <property type="entry name" value="Terpenoid synthases"/>
    <property type="match status" value="1"/>
</dbReference>
<evidence type="ECO:0000256" key="1">
    <source>
        <dbReference type="ARBA" id="ARBA00007946"/>
    </source>
</evidence>
<keyword evidence="4" id="KW-1185">Reference proteome</keyword>
<sequence length="300" mass="33651">MAIIPESISGNDSTRPLRQLLVEFFERSGIPNRFRWNGMDPIVRDRALERAKGLHLGISDNELERYLTVGLVIAVTAFGHTPRDVQVEIALYTFFCTMADDSVMSHEMLREFVPRIFRGEPQLHPILAELLKELSILRQYFTPYSSNIITTNTMDFFSAEMFLRDEGGSDSGSANSTEYVDYIRWKTGIGEAYAAFIWPCSMFPQTKTYIQAIPDAIQFICLCNDLLSYYKEAQAGETDNYVSHRTAGGQSPMDTLEEMVNRLVVLDGRIKAILGEGAEKAAWESFASGPSGKPQSANKA</sequence>
<evidence type="ECO:0000256" key="2">
    <source>
        <dbReference type="ARBA" id="ARBA00023239"/>
    </source>
</evidence>
<dbReference type="InterPro" id="IPR008949">
    <property type="entry name" value="Isoprenoid_synthase_dom_sf"/>
</dbReference>
<dbReference type="Pfam" id="PF06330">
    <property type="entry name" value="TRI5"/>
    <property type="match status" value="1"/>
</dbReference>
<dbReference type="EMBL" id="JAEVFJ010000016">
    <property type="protein sequence ID" value="KAH8100278.1"/>
    <property type="molecule type" value="Genomic_DNA"/>
</dbReference>
<protein>
    <submittedName>
        <fullName evidence="3">Isoprenoid synthase domain-containing protein</fullName>
    </submittedName>
</protein>
<dbReference type="GO" id="GO:0016838">
    <property type="term" value="F:carbon-oxygen lyase activity, acting on phosphates"/>
    <property type="evidence" value="ECO:0007669"/>
    <property type="project" value="InterPro"/>
</dbReference>
<dbReference type="OrthoDB" id="2998174at2759"/>
<dbReference type="Gene3D" id="1.10.600.10">
    <property type="entry name" value="Farnesyl Diphosphate Synthase"/>
    <property type="match status" value="1"/>
</dbReference>
<proteinExistence type="inferred from homology"/>
<evidence type="ECO:0000313" key="3">
    <source>
        <dbReference type="EMBL" id="KAH8100278.1"/>
    </source>
</evidence>
<accession>A0A8K0UMW4</accession>
<name>A0A8K0UMW4_9AGAR</name>
<gene>
    <name evidence="3" type="ORF">BXZ70DRAFT_179759</name>
</gene>
<keyword evidence="2" id="KW-0456">Lyase</keyword>
<reference evidence="3" key="1">
    <citation type="journal article" date="2021" name="New Phytol.">
        <title>Evolutionary innovations through gain and loss of genes in the ectomycorrhizal Boletales.</title>
        <authorList>
            <person name="Wu G."/>
            <person name="Miyauchi S."/>
            <person name="Morin E."/>
            <person name="Kuo A."/>
            <person name="Drula E."/>
            <person name="Varga T."/>
            <person name="Kohler A."/>
            <person name="Feng B."/>
            <person name="Cao Y."/>
            <person name="Lipzen A."/>
            <person name="Daum C."/>
            <person name="Hundley H."/>
            <person name="Pangilinan J."/>
            <person name="Johnson J."/>
            <person name="Barry K."/>
            <person name="LaButti K."/>
            <person name="Ng V."/>
            <person name="Ahrendt S."/>
            <person name="Min B."/>
            <person name="Choi I.G."/>
            <person name="Park H."/>
            <person name="Plett J.M."/>
            <person name="Magnuson J."/>
            <person name="Spatafora J.W."/>
            <person name="Nagy L.G."/>
            <person name="Henrissat B."/>
            <person name="Grigoriev I.V."/>
            <person name="Yang Z.L."/>
            <person name="Xu J."/>
            <person name="Martin F.M."/>
        </authorList>
    </citation>
    <scope>NUCLEOTIDE SEQUENCE</scope>
    <source>
        <strain evidence="3">KKN 215</strain>
    </source>
</reference>
<dbReference type="InterPro" id="IPR024652">
    <property type="entry name" value="Trichodiene_synth"/>
</dbReference>
<dbReference type="Proteomes" id="UP000813824">
    <property type="component" value="Unassembled WGS sequence"/>
</dbReference>
<comment type="similarity">
    <text evidence="1">Belongs to the trichodiene synthase family.</text>
</comment>